<feature type="domain" description="Lumazine-binding" evidence="12">
    <location>
        <begin position="97"/>
        <end position="193"/>
    </location>
</feature>
<dbReference type="EC" id="2.5.1.9" evidence="5 10"/>
<feature type="domain" description="Lumazine-binding" evidence="12">
    <location>
        <begin position="1"/>
        <end position="96"/>
    </location>
</feature>
<dbReference type="NCBIfam" id="NF006767">
    <property type="entry name" value="PRK09289.1"/>
    <property type="match status" value="1"/>
</dbReference>
<gene>
    <name evidence="13" type="ORF">HMPREF3182_00378</name>
</gene>
<keyword evidence="14" id="KW-1185">Reference proteome</keyword>
<dbReference type="NCBIfam" id="NF009566">
    <property type="entry name" value="PRK13020.1"/>
    <property type="match status" value="1"/>
</dbReference>
<dbReference type="FunFam" id="2.40.30.20:FF:000004">
    <property type="entry name" value="Riboflavin synthase, alpha subunit"/>
    <property type="match status" value="1"/>
</dbReference>
<dbReference type="InterPro" id="IPR026017">
    <property type="entry name" value="Lumazine-bd_dom"/>
</dbReference>
<dbReference type="InterPro" id="IPR023366">
    <property type="entry name" value="ATP_synth_asu-like_sf"/>
</dbReference>
<evidence type="ECO:0000313" key="14">
    <source>
        <dbReference type="Proteomes" id="UP000070160"/>
    </source>
</evidence>
<dbReference type="EMBL" id="LSDT01000008">
    <property type="protein sequence ID" value="KXB92716.1"/>
    <property type="molecule type" value="Genomic_DNA"/>
</dbReference>
<evidence type="ECO:0000256" key="4">
    <source>
        <dbReference type="ARBA" id="ARBA00011233"/>
    </source>
</evidence>
<dbReference type="FunFam" id="2.40.30.20:FF:000003">
    <property type="entry name" value="Riboflavin synthase, alpha subunit"/>
    <property type="match status" value="1"/>
</dbReference>
<evidence type="ECO:0000256" key="6">
    <source>
        <dbReference type="ARBA" id="ARBA00013950"/>
    </source>
</evidence>
<dbReference type="Gene3D" id="2.40.30.20">
    <property type="match status" value="2"/>
</dbReference>
<sequence>MFTGIVEETGKIGAMVRKPDSIVLKIEAKNVLEGTQLGDSIAVNGVCLTVTELAPGSFWADVMHETMRRSSLAELTTGSLVNLERAVPVGGRLGGHIVSGHIDATGHIMRIQRDGIAKVITIAIPAETARFIIEKGSITIDGISLTVTFVGTNQFSVSIIPHTMEHTTLLQKPVGSTVNIETDMIGKYIYRFLTDKPKEIKKNTLSLETLLQQGF</sequence>
<evidence type="ECO:0000256" key="5">
    <source>
        <dbReference type="ARBA" id="ARBA00012827"/>
    </source>
</evidence>
<dbReference type="PATRIC" id="fig|1588748.3.peg.368"/>
<dbReference type="STRING" id="1588748.HMPREF3182_00378"/>
<proteinExistence type="predicted"/>
<keyword evidence="7" id="KW-0686">Riboflavin biosynthesis</keyword>
<evidence type="ECO:0000256" key="3">
    <source>
        <dbReference type="ARBA" id="ARBA00004887"/>
    </source>
</evidence>
<name>A0A134CKI2_9FIRM</name>
<comment type="pathway">
    <text evidence="3">Cofactor biosynthesis; riboflavin biosynthesis; riboflavin from 2-hydroxy-3-oxobutyl phosphate and 5-amino-6-(D-ribitylamino)uracil: step 2/2.</text>
</comment>
<evidence type="ECO:0000313" key="13">
    <source>
        <dbReference type="EMBL" id="KXB92716.1"/>
    </source>
</evidence>
<dbReference type="InterPro" id="IPR017938">
    <property type="entry name" value="Riboflavin_synthase-like_b-brl"/>
</dbReference>
<dbReference type="Proteomes" id="UP000070160">
    <property type="component" value="Unassembled WGS sequence"/>
</dbReference>
<evidence type="ECO:0000256" key="7">
    <source>
        <dbReference type="ARBA" id="ARBA00022619"/>
    </source>
</evidence>
<evidence type="ECO:0000256" key="10">
    <source>
        <dbReference type="NCBIfam" id="TIGR00187"/>
    </source>
</evidence>
<dbReference type="NCBIfam" id="TIGR00187">
    <property type="entry name" value="ribE"/>
    <property type="match status" value="1"/>
</dbReference>
<evidence type="ECO:0000256" key="2">
    <source>
        <dbReference type="ARBA" id="ARBA00002803"/>
    </source>
</evidence>
<evidence type="ECO:0000256" key="8">
    <source>
        <dbReference type="ARBA" id="ARBA00022679"/>
    </source>
</evidence>
<dbReference type="PANTHER" id="PTHR21098:SF12">
    <property type="entry name" value="RIBOFLAVIN SYNTHASE"/>
    <property type="match status" value="1"/>
</dbReference>
<dbReference type="InterPro" id="IPR001783">
    <property type="entry name" value="Lumazine-bd"/>
</dbReference>
<dbReference type="SUPFAM" id="SSF63380">
    <property type="entry name" value="Riboflavin synthase domain-like"/>
    <property type="match status" value="2"/>
</dbReference>
<feature type="repeat" description="Lumazine-binding" evidence="11">
    <location>
        <begin position="1"/>
        <end position="96"/>
    </location>
</feature>
<evidence type="ECO:0000256" key="9">
    <source>
        <dbReference type="ARBA" id="ARBA00022737"/>
    </source>
</evidence>
<reference evidence="14" key="1">
    <citation type="submission" date="2016-01" db="EMBL/GenBank/DDBJ databases">
        <authorList>
            <person name="Mitreva M."/>
            <person name="Pepin K.H."/>
            <person name="Mihindukulasuriya K.A."/>
            <person name="Fulton R."/>
            <person name="Fronick C."/>
            <person name="O'Laughlin M."/>
            <person name="Miner T."/>
            <person name="Herter B."/>
            <person name="Rosa B.A."/>
            <person name="Cordes M."/>
            <person name="Tomlinson C."/>
            <person name="Wollam A."/>
            <person name="Palsikar V.B."/>
            <person name="Mardis E.R."/>
            <person name="Wilson R.K."/>
        </authorList>
    </citation>
    <scope>NUCLEOTIDE SEQUENCE [LARGE SCALE GENOMIC DNA]</scope>
    <source>
        <strain evidence="14">KA00182</strain>
    </source>
</reference>
<accession>A0A134CKI2</accession>
<dbReference type="GO" id="GO:0004746">
    <property type="term" value="F:riboflavin synthase activity"/>
    <property type="evidence" value="ECO:0007669"/>
    <property type="project" value="UniProtKB-UniRule"/>
</dbReference>
<feature type="repeat" description="Lumazine-binding" evidence="11">
    <location>
        <begin position="97"/>
        <end position="193"/>
    </location>
</feature>
<comment type="catalytic activity">
    <reaction evidence="1">
        <text>2 6,7-dimethyl-8-(1-D-ribityl)lumazine + H(+) = 5-amino-6-(D-ribitylamino)uracil + riboflavin</text>
        <dbReference type="Rhea" id="RHEA:20772"/>
        <dbReference type="ChEBI" id="CHEBI:15378"/>
        <dbReference type="ChEBI" id="CHEBI:15934"/>
        <dbReference type="ChEBI" id="CHEBI:57986"/>
        <dbReference type="ChEBI" id="CHEBI:58201"/>
        <dbReference type="EC" id="2.5.1.9"/>
    </reaction>
</comment>
<comment type="caution">
    <text evidence="13">The sequence shown here is derived from an EMBL/GenBank/DDBJ whole genome shotgun (WGS) entry which is preliminary data.</text>
</comment>
<dbReference type="PIRSF" id="PIRSF000498">
    <property type="entry name" value="Riboflavin_syn_A"/>
    <property type="match status" value="1"/>
</dbReference>
<evidence type="ECO:0000256" key="1">
    <source>
        <dbReference type="ARBA" id="ARBA00000968"/>
    </source>
</evidence>
<evidence type="ECO:0000256" key="11">
    <source>
        <dbReference type="PROSITE-ProRule" id="PRU00524"/>
    </source>
</evidence>
<dbReference type="Pfam" id="PF00677">
    <property type="entry name" value="Lum_binding"/>
    <property type="match status" value="2"/>
</dbReference>
<organism evidence="13 14">
    <name type="scientific">Megasphaera hutchinsoni</name>
    <dbReference type="NCBI Taxonomy" id="1588748"/>
    <lineage>
        <taxon>Bacteria</taxon>
        <taxon>Bacillati</taxon>
        <taxon>Bacillota</taxon>
        <taxon>Negativicutes</taxon>
        <taxon>Veillonellales</taxon>
        <taxon>Veillonellaceae</taxon>
        <taxon>Megasphaera</taxon>
    </lineage>
</organism>
<comment type="function">
    <text evidence="2">Catalyzes the dismutation of two molecules of 6,7-dimethyl-8-ribityllumazine, resulting in the formation of riboflavin and 5-amino-6-(D-ribitylamino)uracil.</text>
</comment>
<dbReference type="RefSeq" id="WP_007393073.1">
    <property type="nucleotide sequence ID" value="NZ_KQ960929.1"/>
</dbReference>
<dbReference type="GO" id="GO:0009231">
    <property type="term" value="P:riboflavin biosynthetic process"/>
    <property type="evidence" value="ECO:0007669"/>
    <property type="project" value="UniProtKB-KW"/>
</dbReference>
<evidence type="ECO:0000259" key="12">
    <source>
        <dbReference type="PROSITE" id="PS51177"/>
    </source>
</evidence>
<comment type="subunit">
    <text evidence="4">Homotrimer.</text>
</comment>
<dbReference type="PROSITE" id="PS51177">
    <property type="entry name" value="LUMAZINE_BIND"/>
    <property type="match status" value="2"/>
</dbReference>
<keyword evidence="9" id="KW-0677">Repeat</keyword>
<dbReference type="PANTHER" id="PTHR21098">
    <property type="entry name" value="RIBOFLAVIN SYNTHASE ALPHA CHAIN"/>
    <property type="match status" value="1"/>
</dbReference>
<dbReference type="AlphaFoldDB" id="A0A134CKI2"/>
<protein>
    <recommendedName>
        <fullName evidence="6 10">Riboflavin synthase</fullName>
        <ecNumber evidence="5 10">2.5.1.9</ecNumber>
    </recommendedName>
</protein>
<dbReference type="CDD" id="cd00402">
    <property type="entry name" value="Riboflavin_synthase_like"/>
    <property type="match status" value="1"/>
</dbReference>
<keyword evidence="8" id="KW-0808">Transferase</keyword>